<dbReference type="CDD" id="cd02440">
    <property type="entry name" value="AdoMet_MTases"/>
    <property type="match status" value="1"/>
</dbReference>
<accession>A0A6P8I3J5</accession>
<dbReference type="GeneID" id="116298178"/>
<keyword evidence="4" id="KW-1185">Reference proteome</keyword>
<evidence type="ECO:0000256" key="1">
    <source>
        <dbReference type="ARBA" id="ARBA00022603"/>
    </source>
</evidence>
<dbReference type="Pfam" id="PF13649">
    <property type="entry name" value="Methyltransf_25"/>
    <property type="match status" value="1"/>
</dbReference>
<organism evidence="4 6">
    <name type="scientific">Actinia tenebrosa</name>
    <name type="common">Australian red waratah sea anemone</name>
    <dbReference type="NCBI Taxonomy" id="6105"/>
    <lineage>
        <taxon>Eukaryota</taxon>
        <taxon>Metazoa</taxon>
        <taxon>Cnidaria</taxon>
        <taxon>Anthozoa</taxon>
        <taxon>Hexacorallia</taxon>
        <taxon>Actiniaria</taxon>
        <taxon>Actiniidae</taxon>
        <taxon>Actinia</taxon>
    </lineage>
</organism>
<dbReference type="PANTHER" id="PTHR44942">
    <property type="entry name" value="METHYLTRANSF_11 DOMAIN-CONTAINING PROTEIN"/>
    <property type="match status" value="1"/>
</dbReference>
<evidence type="ECO:0000259" key="3">
    <source>
        <dbReference type="Pfam" id="PF13649"/>
    </source>
</evidence>
<dbReference type="Proteomes" id="UP000515163">
    <property type="component" value="Unplaced"/>
</dbReference>
<keyword evidence="2" id="KW-0808">Transferase</keyword>
<evidence type="ECO:0000313" key="5">
    <source>
        <dbReference type="RefSeq" id="XP_031562417.1"/>
    </source>
</evidence>
<gene>
    <name evidence="5 6" type="primary">LOC116298178</name>
</gene>
<dbReference type="RefSeq" id="XP_031562418.1">
    <property type="nucleotide sequence ID" value="XM_031706558.1"/>
</dbReference>
<dbReference type="InterPro" id="IPR051052">
    <property type="entry name" value="Diverse_substrate_MTase"/>
</dbReference>
<evidence type="ECO:0000256" key="2">
    <source>
        <dbReference type="ARBA" id="ARBA00022679"/>
    </source>
</evidence>
<dbReference type="RefSeq" id="XP_031562417.1">
    <property type="nucleotide sequence ID" value="XM_031706557.1"/>
</dbReference>
<keyword evidence="1" id="KW-0489">Methyltransferase</keyword>
<dbReference type="Gene3D" id="3.40.50.150">
    <property type="entry name" value="Vaccinia Virus protein VP39"/>
    <property type="match status" value="1"/>
</dbReference>
<evidence type="ECO:0000313" key="4">
    <source>
        <dbReference type="Proteomes" id="UP000515163"/>
    </source>
</evidence>
<proteinExistence type="predicted"/>
<dbReference type="GO" id="GO:0032259">
    <property type="term" value="P:methylation"/>
    <property type="evidence" value="ECO:0007669"/>
    <property type="project" value="UniProtKB-KW"/>
</dbReference>
<dbReference type="AlphaFoldDB" id="A0A6P8I3J5"/>
<sequence length="284" mass="32054">MPKSEELKVQLNKAAKAFDDTNVYHEIQTKYTVESAELLLQQTGILSADNKILSKDDQPVTIVELGAGTGLFTTSALAALEGKGKVRYVATDPLECMEKACAKYLPDVEFALCKAENMPFPDSSVDAILGAGCFHWFANQDAYQEMYRILKPNGTLGYITNLPSETESPQWVLDTYKILYESYNKTKAPFEHDFKWRKALLNSNLFENFQENLKLRNFQAMNFNQCVQFFASFGGVASASEDHRSSFQTKLVNILDKHFKNKGEKLKGIEHIVEIYTAKSVKTQ</sequence>
<dbReference type="InterPro" id="IPR041698">
    <property type="entry name" value="Methyltransf_25"/>
</dbReference>
<dbReference type="SUPFAM" id="SSF53335">
    <property type="entry name" value="S-adenosyl-L-methionine-dependent methyltransferases"/>
    <property type="match status" value="1"/>
</dbReference>
<evidence type="ECO:0000313" key="6">
    <source>
        <dbReference type="RefSeq" id="XP_031562418.1"/>
    </source>
</evidence>
<feature type="domain" description="Methyltransferase" evidence="3">
    <location>
        <begin position="62"/>
        <end position="154"/>
    </location>
</feature>
<dbReference type="GO" id="GO:0008168">
    <property type="term" value="F:methyltransferase activity"/>
    <property type="evidence" value="ECO:0007669"/>
    <property type="project" value="UniProtKB-KW"/>
</dbReference>
<reference evidence="5 6" key="1">
    <citation type="submission" date="2025-04" db="UniProtKB">
        <authorList>
            <consortium name="RefSeq"/>
        </authorList>
    </citation>
    <scope>IDENTIFICATION</scope>
    <source>
        <tissue evidence="5 6">Tentacle</tissue>
    </source>
</reference>
<dbReference type="KEGG" id="aten:116298178"/>
<dbReference type="PANTHER" id="PTHR44942:SF4">
    <property type="entry name" value="METHYLTRANSFERASE TYPE 11 DOMAIN-CONTAINING PROTEIN"/>
    <property type="match status" value="1"/>
</dbReference>
<protein>
    <submittedName>
        <fullName evidence="5 6">Uncharacterized protein LOC116298178</fullName>
    </submittedName>
</protein>
<dbReference type="OrthoDB" id="5946993at2759"/>
<dbReference type="InterPro" id="IPR029063">
    <property type="entry name" value="SAM-dependent_MTases_sf"/>
</dbReference>
<name>A0A6P8I3J5_ACTTE</name>